<name>A0A8K0KVL1_9PEZI</name>
<reference evidence="1" key="1">
    <citation type="submission" date="2021-07" db="EMBL/GenBank/DDBJ databases">
        <title>Elsinoe batatas strain:CRI-CJ2 Genome sequencing and assembly.</title>
        <authorList>
            <person name="Huang L."/>
        </authorList>
    </citation>
    <scope>NUCLEOTIDE SEQUENCE</scope>
    <source>
        <strain evidence="1">CRI-CJ2</strain>
    </source>
</reference>
<evidence type="ECO:0000313" key="1">
    <source>
        <dbReference type="EMBL" id="KAG8622765.1"/>
    </source>
</evidence>
<dbReference type="InterPro" id="IPR052998">
    <property type="entry name" value="Hetero-Diels-Alderase-like"/>
</dbReference>
<protein>
    <submittedName>
        <fullName evidence="1">Uncharacterized protein</fullName>
    </submittedName>
</protein>
<comment type="caution">
    <text evidence="1">The sequence shown here is derived from an EMBL/GenBank/DDBJ whole genome shotgun (WGS) entry which is preliminary data.</text>
</comment>
<accession>A0A8K0KVL1</accession>
<dbReference type="Proteomes" id="UP000809789">
    <property type="component" value="Unassembled WGS sequence"/>
</dbReference>
<dbReference type="InterPro" id="IPR011042">
    <property type="entry name" value="6-blade_b-propeller_TolB-like"/>
</dbReference>
<dbReference type="AlphaFoldDB" id="A0A8K0KVL1"/>
<evidence type="ECO:0000313" key="2">
    <source>
        <dbReference type="Proteomes" id="UP000809789"/>
    </source>
</evidence>
<organism evidence="1 2">
    <name type="scientific">Elsinoe batatas</name>
    <dbReference type="NCBI Taxonomy" id="2601811"/>
    <lineage>
        <taxon>Eukaryota</taxon>
        <taxon>Fungi</taxon>
        <taxon>Dikarya</taxon>
        <taxon>Ascomycota</taxon>
        <taxon>Pezizomycotina</taxon>
        <taxon>Dothideomycetes</taxon>
        <taxon>Dothideomycetidae</taxon>
        <taxon>Myriangiales</taxon>
        <taxon>Elsinoaceae</taxon>
        <taxon>Elsinoe</taxon>
    </lineage>
</organism>
<dbReference type="PANTHER" id="PTHR42060">
    <property type="entry name" value="NHL REPEAT-CONTAINING PROTEIN-RELATED"/>
    <property type="match status" value="1"/>
</dbReference>
<proteinExistence type="predicted"/>
<keyword evidence="2" id="KW-1185">Reference proteome</keyword>
<sequence>MKLSSVFATLSVLGNAQGQVRQIFQAPDGIALENIAVRRNGDVLFNGIGTNATFVLSFKDGKETISQLPAISDINGRFGITEINEDIFIVSAGLSNPGEPLPAPGSSVTYAYDFNKDPVAISKVANVPEAVLLNGAATIPPRRLGENGTALFSDTITGQIFHIDPTTGRFASIFRAEANSTNPAPAFVRPGVNGYEYVPRLQTLFFANTGPILGITSEAALGSVKLNIRYNRTPLPTITSAGPAKIFGPELPVDDATQFGRRREDRNTLYITSLGGFVSGTANEVKCLPYCSGPSHSTQGPDTSLSMLSTRLLISSVACQYRFP</sequence>
<gene>
    <name evidence="1" type="ORF">KVT40_009276</name>
</gene>
<dbReference type="SUPFAM" id="SSF63829">
    <property type="entry name" value="Calcium-dependent phosphotriesterase"/>
    <property type="match status" value="1"/>
</dbReference>
<dbReference type="PANTHER" id="PTHR42060:SF1">
    <property type="entry name" value="NHL REPEAT-CONTAINING PROTEIN"/>
    <property type="match status" value="1"/>
</dbReference>
<dbReference type="EMBL" id="JAESVG020000012">
    <property type="protein sequence ID" value="KAG8622765.1"/>
    <property type="molecule type" value="Genomic_DNA"/>
</dbReference>
<dbReference type="OrthoDB" id="9977941at2759"/>
<dbReference type="Gene3D" id="2.120.10.30">
    <property type="entry name" value="TolB, C-terminal domain"/>
    <property type="match status" value="1"/>
</dbReference>